<evidence type="ECO:0000256" key="5">
    <source>
        <dbReference type="ARBA" id="ARBA00022801"/>
    </source>
</evidence>
<dbReference type="CDD" id="cd01837">
    <property type="entry name" value="SGNH_plant_lipase_like"/>
    <property type="match status" value="1"/>
</dbReference>
<accession>A0ABY9DAU1</accession>
<evidence type="ECO:0000256" key="7">
    <source>
        <dbReference type="ARBA" id="ARBA00023098"/>
    </source>
</evidence>
<name>A0ABY9DAU1_VITVI</name>
<evidence type="ECO:0000313" key="10">
    <source>
        <dbReference type="Proteomes" id="UP001227230"/>
    </source>
</evidence>
<dbReference type="EMBL" id="CP126661">
    <property type="protein sequence ID" value="WKA03929.1"/>
    <property type="molecule type" value="Genomic_DNA"/>
</dbReference>
<dbReference type="PANTHER" id="PTHR45650">
    <property type="entry name" value="GDSL-LIKE LIPASE/ACYLHYDROLASE-RELATED"/>
    <property type="match status" value="1"/>
</dbReference>
<dbReference type="PANTHER" id="PTHR45650:SF14">
    <property type="entry name" value="GDSL ESTERASE_LIPASE 7-LIKE"/>
    <property type="match status" value="1"/>
</dbReference>
<evidence type="ECO:0000256" key="8">
    <source>
        <dbReference type="SAM" id="SignalP"/>
    </source>
</evidence>
<dbReference type="InterPro" id="IPR036514">
    <property type="entry name" value="SGNH_hydro_sf"/>
</dbReference>
<dbReference type="Pfam" id="PF00657">
    <property type="entry name" value="Lipase_GDSL"/>
    <property type="match status" value="1"/>
</dbReference>
<keyword evidence="6" id="KW-0442">Lipid degradation</keyword>
<keyword evidence="5" id="KW-0378">Hydrolase</keyword>
<evidence type="ECO:0008006" key="11">
    <source>
        <dbReference type="Google" id="ProtNLM"/>
    </source>
</evidence>
<evidence type="ECO:0000256" key="1">
    <source>
        <dbReference type="ARBA" id="ARBA00004613"/>
    </source>
</evidence>
<dbReference type="Gene3D" id="3.40.50.1110">
    <property type="entry name" value="SGNH hydrolase"/>
    <property type="match status" value="1"/>
</dbReference>
<protein>
    <recommendedName>
        <fullName evidence="11">GDSL esterase/lipase 7</fullName>
    </recommendedName>
</protein>
<gene>
    <name evidence="9" type="ORF">VitviT2T_022005</name>
</gene>
<organism evidence="9 10">
    <name type="scientific">Vitis vinifera</name>
    <name type="common">Grape</name>
    <dbReference type="NCBI Taxonomy" id="29760"/>
    <lineage>
        <taxon>Eukaryota</taxon>
        <taxon>Viridiplantae</taxon>
        <taxon>Streptophyta</taxon>
        <taxon>Embryophyta</taxon>
        <taxon>Tracheophyta</taxon>
        <taxon>Spermatophyta</taxon>
        <taxon>Magnoliopsida</taxon>
        <taxon>eudicotyledons</taxon>
        <taxon>Gunneridae</taxon>
        <taxon>Pentapetalae</taxon>
        <taxon>rosids</taxon>
        <taxon>Vitales</taxon>
        <taxon>Vitaceae</taxon>
        <taxon>Viteae</taxon>
        <taxon>Vitis</taxon>
    </lineage>
</organism>
<evidence type="ECO:0000256" key="6">
    <source>
        <dbReference type="ARBA" id="ARBA00022963"/>
    </source>
</evidence>
<reference evidence="9 10" key="1">
    <citation type="journal article" date="2023" name="Hortic Res">
        <title>The complete reference genome for grapevine (Vitis vinifera L.) genetics and breeding.</title>
        <authorList>
            <person name="Shi X."/>
            <person name="Cao S."/>
            <person name="Wang X."/>
            <person name="Huang S."/>
            <person name="Wang Y."/>
            <person name="Liu Z."/>
            <person name="Liu W."/>
            <person name="Leng X."/>
            <person name="Peng Y."/>
            <person name="Wang N."/>
            <person name="Wang Y."/>
            <person name="Ma Z."/>
            <person name="Xu X."/>
            <person name="Zhang F."/>
            <person name="Xue H."/>
            <person name="Zhong H."/>
            <person name="Wang Y."/>
            <person name="Zhang K."/>
            <person name="Velt A."/>
            <person name="Avia K."/>
            <person name="Holtgrawe D."/>
            <person name="Grimplet J."/>
            <person name="Matus J.T."/>
            <person name="Ware D."/>
            <person name="Wu X."/>
            <person name="Wang H."/>
            <person name="Liu C."/>
            <person name="Fang Y."/>
            <person name="Rustenholz C."/>
            <person name="Cheng Z."/>
            <person name="Xiao H."/>
            <person name="Zhou Y."/>
        </authorList>
    </citation>
    <scope>NUCLEOTIDE SEQUENCE [LARGE SCALE GENOMIC DNA]</scope>
    <source>
        <strain evidence="10">cv. Pinot noir / PN40024</strain>
        <tissue evidence="9">Leaf</tissue>
    </source>
</reference>
<feature type="chain" id="PRO_5045623390" description="GDSL esterase/lipase 7" evidence="8">
    <location>
        <begin position="28"/>
        <end position="366"/>
    </location>
</feature>
<comment type="subcellular location">
    <subcellularLocation>
        <location evidence="1">Secreted</location>
    </subcellularLocation>
</comment>
<proteinExistence type="inferred from homology"/>
<keyword evidence="10" id="KW-1185">Reference proteome</keyword>
<comment type="similarity">
    <text evidence="2">Belongs to the 'GDSL' lipolytic enzyme family.</text>
</comment>
<evidence type="ECO:0000256" key="2">
    <source>
        <dbReference type="ARBA" id="ARBA00008668"/>
    </source>
</evidence>
<feature type="signal peptide" evidence="8">
    <location>
        <begin position="1"/>
        <end position="27"/>
    </location>
</feature>
<evidence type="ECO:0000256" key="3">
    <source>
        <dbReference type="ARBA" id="ARBA00022525"/>
    </source>
</evidence>
<dbReference type="InterPro" id="IPR001087">
    <property type="entry name" value="GDSL"/>
</dbReference>
<keyword evidence="3" id="KW-0964">Secreted</keyword>
<sequence length="366" mass="40189">MAMMNSSSALTLFCCFTIFLQFLSVNSRDSPPLAPALYVFGDSLFDSGNNNLLPTLAKANYLPYGMNFPKGVTGRFTDGRTVPDFIAEYLRLPYSPPSISVRTLVPLTGLNYASGVCGILPETGSLFGKCLNLDDQIELFRLTVELKLVTSFGSKKELSEYLSKSIFIFSIGNNDYINNYLLPLLYDSSKRYTPQQFAQLLVGRLSQGLKNLYILGARKMIVFELGPIGCMPWITRRSKKGQGKCDEEANSLVSHFNNDLGSMLKGLTSTLSGSTFVLGHVNWLGYDAIKNPSNYGLRDTSTSCCNSWLNGTATCIPFGKPCANTNEHFFWDGFHLTEAVSSLVANACINGSSVCLPMNMEGLLKI</sequence>
<dbReference type="InterPro" id="IPR035669">
    <property type="entry name" value="SGNH_plant_lipase-like"/>
</dbReference>
<evidence type="ECO:0000313" key="9">
    <source>
        <dbReference type="EMBL" id="WKA03929.1"/>
    </source>
</evidence>
<evidence type="ECO:0000256" key="4">
    <source>
        <dbReference type="ARBA" id="ARBA00022729"/>
    </source>
</evidence>
<dbReference type="InterPro" id="IPR051238">
    <property type="entry name" value="GDSL_esterase/lipase"/>
</dbReference>
<keyword evidence="7" id="KW-0443">Lipid metabolism</keyword>
<dbReference type="Proteomes" id="UP001227230">
    <property type="component" value="Chromosome 14"/>
</dbReference>
<keyword evidence="4 8" id="KW-0732">Signal</keyword>